<evidence type="ECO:0000256" key="7">
    <source>
        <dbReference type="ARBA" id="ARBA00022801"/>
    </source>
</evidence>
<dbReference type="SUPFAM" id="SSF56300">
    <property type="entry name" value="Metallo-dependent phosphatases"/>
    <property type="match status" value="1"/>
</dbReference>
<dbReference type="InterPro" id="IPR011992">
    <property type="entry name" value="EF-hand-dom_pair"/>
</dbReference>
<dbReference type="AlphaFoldDB" id="A0A452TUG9"/>
<comment type="cofactor">
    <cofactor evidence="1">
        <name>Mn(2+)</name>
        <dbReference type="ChEBI" id="CHEBI:29035"/>
    </cofactor>
</comment>
<evidence type="ECO:0000256" key="2">
    <source>
        <dbReference type="ARBA" id="ARBA00001946"/>
    </source>
</evidence>
<dbReference type="Pfam" id="PF00149">
    <property type="entry name" value="Metallophos"/>
    <property type="match status" value="1"/>
</dbReference>
<dbReference type="FunFam" id="1.10.238.10:FF:000164">
    <property type="entry name" value="Serine/threonine-protein phosphatase with EF-hands"/>
    <property type="match status" value="1"/>
</dbReference>
<dbReference type="SUPFAM" id="SSF47473">
    <property type="entry name" value="EF-hand"/>
    <property type="match status" value="1"/>
</dbReference>
<dbReference type="GO" id="GO:0005509">
    <property type="term" value="F:calcium ion binding"/>
    <property type="evidence" value="ECO:0007669"/>
    <property type="project" value="InterPro"/>
</dbReference>
<dbReference type="PRINTS" id="PR00114">
    <property type="entry name" value="STPHPHTASE"/>
</dbReference>
<dbReference type="CDD" id="cd00051">
    <property type="entry name" value="EFh"/>
    <property type="match status" value="1"/>
</dbReference>
<evidence type="ECO:0000256" key="1">
    <source>
        <dbReference type="ARBA" id="ARBA00001936"/>
    </source>
</evidence>
<dbReference type="PIRSF" id="PIRSF000912">
    <property type="entry name" value="PPEF"/>
    <property type="match status" value="1"/>
</dbReference>
<dbReference type="GO" id="GO:0005506">
    <property type="term" value="F:iron ion binding"/>
    <property type="evidence" value="ECO:0007669"/>
    <property type="project" value="InterPro"/>
</dbReference>
<dbReference type="SMART" id="SM00054">
    <property type="entry name" value="EFh"/>
    <property type="match status" value="3"/>
</dbReference>
<dbReference type="InterPro" id="IPR002048">
    <property type="entry name" value="EF_hand_dom"/>
</dbReference>
<evidence type="ECO:0000256" key="4">
    <source>
        <dbReference type="ARBA" id="ARBA00013081"/>
    </source>
</evidence>
<keyword evidence="5" id="KW-0479">Metal-binding</keyword>
<dbReference type="Gene3D" id="1.10.238.10">
    <property type="entry name" value="EF-hand"/>
    <property type="match status" value="1"/>
</dbReference>
<dbReference type="InterPro" id="IPR051134">
    <property type="entry name" value="PPP_phosphatase"/>
</dbReference>
<dbReference type="InterPro" id="IPR029052">
    <property type="entry name" value="Metallo-depent_PP-like"/>
</dbReference>
<organism evidence="16">
    <name type="scientific">Ursus maritimus</name>
    <name type="common">Polar bear</name>
    <name type="synonym">Thalarctos maritimus</name>
    <dbReference type="NCBI Taxonomy" id="29073"/>
    <lineage>
        <taxon>Eukaryota</taxon>
        <taxon>Metazoa</taxon>
        <taxon>Chordata</taxon>
        <taxon>Craniata</taxon>
        <taxon>Vertebrata</taxon>
        <taxon>Euteleostomi</taxon>
        <taxon>Mammalia</taxon>
        <taxon>Eutheria</taxon>
        <taxon>Laurasiatheria</taxon>
        <taxon>Carnivora</taxon>
        <taxon>Caniformia</taxon>
        <taxon>Ursidae</taxon>
        <taxon>Ursus</taxon>
    </lineage>
</organism>
<comment type="catalytic activity">
    <reaction evidence="12">
        <text>O-phospho-L-seryl-[protein] + H2O = L-seryl-[protein] + phosphate</text>
        <dbReference type="Rhea" id="RHEA:20629"/>
        <dbReference type="Rhea" id="RHEA-COMP:9863"/>
        <dbReference type="Rhea" id="RHEA-COMP:11604"/>
        <dbReference type="ChEBI" id="CHEBI:15377"/>
        <dbReference type="ChEBI" id="CHEBI:29999"/>
        <dbReference type="ChEBI" id="CHEBI:43474"/>
        <dbReference type="ChEBI" id="CHEBI:83421"/>
        <dbReference type="EC" id="3.1.3.16"/>
    </reaction>
</comment>
<comment type="similarity">
    <text evidence="3">Belongs to the PPP phosphatase family.</text>
</comment>
<dbReference type="Pfam" id="PF08321">
    <property type="entry name" value="PPP5"/>
    <property type="match status" value="1"/>
</dbReference>
<comment type="cofactor">
    <cofactor evidence="2">
        <name>Mg(2+)</name>
        <dbReference type="ChEBI" id="CHEBI:18420"/>
    </cofactor>
</comment>
<evidence type="ECO:0000256" key="9">
    <source>
        <dbReference type="ARBA" id="ARBA00022842"/>
    </source>
</evidence>
<dbReference type="InterPro" id="IPR004843">
    <property type="entry name" value="Calcineurin-like_PHP"/>
</dbReference>
<feature type="domain" description="EF-hand" evidence="15">
    <location>
        <begin position="522"/>
        <end position="557"/>
    </location>
</feature>
<name>A0A452TUG9_URSMA</name>
<dbReference type="OMA" id="SHDNEIN"/>
<proteinExistence type="inferred from homology"/>
<dbReference type="PANTHER" id="PTHR45668:SF1">
    <property type="entry name" value="SERINE_THREONINE-PROTEIN PHOSPHATASE WITH EF-HANDS 1"/>
    <property type="match status" value="1"/>
</dbReference>
<dbReference type="PANTHER" id="PTHR45668">
    <property type="entry name" value="SERINE/THREONINE-PROTEIN PHOSPHATASE 5-RELATED"/>
    <property type="match status" value="1"/>
</dbReference>
<keyword evidence="11" id="KW-0464">Manganese</keyword>
<dbReference type="Gene3D" id="3.60.21.10">
    <property type="match status" value="2"/>
</dbReference>
<keyword evidence="10" id="KW-0904">Protein phosphatase</keyword>
<comment type="catalytic activity">
    <reaction evidence="13">
        <text>O-phospho-L-threonyl-[protein] + H2O = L-threonyl-[protein] + phosphate</text>
        <dbReference type="Rhea" id="RHEA:47004"/>
        <dbReference type="Rhea" id="RHEA-COMP:11060"/>
        <dbReference type="Rhea" id="RHEA-COMP:11605"/>
        <dbReference type="ChEBI" id="CHEBI:15377"/>
        <dbReference type="ChEBI" id="CHEBI:30013"/>
        <dbReference type="ChEBI" id="CHEBI:43474"/>
        <dbReference type="ChEBI" id="CHEBI:61977"/>
        <dbReference type="EC" id="3.1.3.16"/>
    </reaction>
</comment>
<evidence type="ECO:0000256" key="14">
    <source>
        <dbReference type="ARBA" id="ARBA00069227"/>
    </source>
</evidence>
<keyword evidence="7" id="KW-0378">Hydrolase</keyword>
<protein>
    <recommendedName>
        <fullName evidence="14">Serine/threonine-protein phosphatase with EF-hands 1</fullName>
        <ecNumber evidence="4">3.1.3.16</ecNumber>
    </recommendedName>
</protein>
<evidence type="ECO:0000256" key="5">
    <source>
        <dbReference type="ARBA" id="ARBA00022723"/>
    </source>
</evidence>
<dbReference type="PROSITE" id="PS00018">
    <property type="entry name" value="EF_HAND_1"/>
    <property type="match status" value="2"/>
</dbReference>
<dbReference type="GO" id="GO:0030145">
    <property type="term" value="F:manganese ion binding"/>
    <property type="evidence" value="ECO:0007669"/>
    <property type="project" value="InterPro"/>
</dbReference>
<dbReference type="InterPro" id="IPR012008">
    <property type="entry name" value="Ser/Thr-Pase_EF-hand_contain"/>
</dbReference>
<dbReference type="GeneTree" id="ENSGT00940000159830"/>
<dbReference type="CDD" id="cd23767">
    <property type="entry name" value="IQCD"/>
    <property type="match status" value="1"/>
</dbReference>
<dbReference type="InterPro" id="IPR013235">
    <property type="entry name" value="PPP_dom"/>
</dbReference>
<reference evidence="16" key="1">
    <citation type="submission" date="2019-03" db="UniProtKB">
        <authorList>
            <consortium name="Ensembl"/>
        </authorList>
    </citation>
    <scope>IDENTIFICATION</scope>
</reference>
<keyword evidence="8" id="KW-0106">Calcium</keyword>
<dbReference type="EC" id="3.1.3.16" evidence="4"/>
<sequence length="608" mass="69819">MPCGSAALKAALVIQNWYRGYSARLKARQRYALTIFQSIEYADEQGQLQLSNFFSFMLENYTHIHEKDPELVARLFGSTLQDCKDRQEYVSCIDVPDSYNGPRLQFPLTFTDIDILVEAFKQQQILHARYVLEVLFETKKVLKHMPNFTHVKTSPSKEITICGKCQSRAAKLIFRSNGLPSGGNSYIFNGDFVDRGKHSIEILMILFVSFLMHGKKILQILEDVYTWLPIGTIIDNEILVIHGGISESTDLNLLHHIERNKMKSVLMPPIPLDGEDHDTDLKTKVGATIIPREVKTNGSLSEQLTKHEWEQVIDILWSDPRGKRGCYPNTSRGGGCYFGPDITSKVLNKYQLKMLIRSHECKPEGYEICHDGKVVTVFSASNYYEEGSNRGAYIKLCCDMTPRFFQYQVTRTTCSRPLYQRVNAIESSAIRILKERMISRKTDLIRAFQLQDRSKSGKLSMGQWAFSMENILGLNLPWRSLSSHLVTTDKNGNINYMSSFQDIHIQKPVKEAQSTLIETLYRYRSDLQIIFNVIDSDHSGLISMEEFRAMWKLFNSHYSIHIDDFQVDELAERMDLNKDGSIDFNEFLKAFYVVHKLDKLSKSDGNLP</sequence>
<dbReference type="SMART" id="SM00156">
    <property type="entry name" value="PP2Ac"/>
    <property type="match status" value="1"/>
</dbReference>
<feature type="domain" description="EF-hand" evidence="15">
    <location>
        <begin position="562"/>
        <end position="597"/>
    </location>
</feature>
<evidence type="ECO:0000256" key="11">
    <source>
        <dbReference type="ARBA" id="ARBA00023211"/>
    </source>
</evidence>
<keyword evidence="9" id="KW-0460">Magnesium</keyword>
<evidence type="ECO:0000256" key="6">
    <source>
        <dbReference type="ARBA" id="ARBA00022737"/>
    </source>
</evidence>
<evidence type="ECO:0000256" key="12">
    <source>
        <dbReference type="ARBA" id="ARBA00047761"/>
    </source>
</evidence>
<gene>
    <name evidence="16" type="primary">PPEF1</name>
</gene>
<dbReference type="InterPro" id="IPR000048">
    <property type="entry name" value="IQ_motif_EF-hand-BS"/>
</dbReference>
<dbReference type="Ensembl" id="ENSUMAT00000014193.1">
    <property type="protein sequence ID" value="ENSUMAP00000011934.1"/>
    <property type="gene ID" value="ENSUMAG00000008931.1"/>
</dbReference>
<accession>A0A452TUG9</accession>
<evidence type="ECO:0000256" key="3">
    <source>
        <dbReference type="ARBA" id="ARBA00008294"/>
    </source>
</evidence>
<dbReference type="InterPro" id="IPR018247">
    <property type="entry name" value="EF_Hand_1_Ca_BS"/>
</dbReference>
<keyword evidence="6" id="KW-0677">Repeat</keyword>
<evidence type="ECO:0000256" key="10">
    <source>
        <dbReference type="ARBA" id="ARBA00022912"/>
    </source>
</evidence>
<evidence type="ECO:0000256" key="13">
    <source>
        <dbReference type="ARBA" id="ARBA00048336"/>
    </source>
</evidence>
<dbReference type="Pfam" id="PF13499">
    <property type="entry name" value="EF-hand_7"/>
    <property type="match status" value="1"/>
</dbReference>
<evidence type="ECO:0000259" key="15">
    <source>
        <dbReference type="PROSITE" id="PS50222"/>
    </source>
</evidence>
<dbReference type="PROSITE" id="PS50222">
    <property type="entry name" value="EF_HAND_2"/>
    <property type="match status" value="2"/>
</dbReference>
<evidence type="ECO:0000313" key="16">
    <source>
        <dbReference type="Ensembl" id="ENSUMAP00000011934"/>
    </source>
</evidence>
<dbReference type="SMART" id="SM00015">
    <property type="entry name" value="IQ"/>
    <property type="match status" value="1"/>
</dbReference>
<dbReference type="PROSITE" id="PS50096">
    <property type="entry name" value="IQ"/>
    <property type="match status" value="1"/>
</dbReference>
<dbReference type="GO" id="GO:0004722">
    <property type="term" value="F:protein serine/threonine phosphatase activity"/>
    <property type="evidence" value="ECO:0007669"/>
    <property type="project" value="UniProtKB-EC"/>
</dbReference>
<dbReference type="InterPro" id="IPR006186">
    <property type="entry name" value="Ser/Thr-sp_prot-phosphatase"/>
</dbReference>
<dbReference type="GO" id="GO:0050906">
    <property type="term" value="P:detection of stimulus involved in sensory perception"/>
    <property type="evidence" value="ECO:0007669"/>
    <property type="project" value="InterPro"/>
</dbReference>
<evidence type="ECO:0000256" key="8">
    <source>
        <dbReference type="ARBA" id="ARBA00022837"/>
    </source>
</evidence>